<evidence type="ECO:0000313" key="5">
    <source>
        <dbReference type="EMBL" id="QSR26015.1"/>
    </source>
</evidence>
<keyword evidence="6" id="KW-1185">Reference proteome</keyword>
<sequence length="333" mass="35834">MFRVVTAPTGSLLIAGSIATDHLMTFGGKFADSLVVDQLDKLSVSFLVNDLEIRRGGVAPNMCFGLARLGLRPVLVGAAGEDFTDYRSWLERHGVDCDSVHISESKHTARFVCTTDTTMAQFASFYPGAMSEASLIELAPIVERVGAPTYVLIGADDPAAMKRHTEECRQRGYPFIADCSQQLAFAEGDLIRDLIDGAAILFSNEYESHVIEKKTGWSAEEVLAKVGIQVTTLGKDGVRVTSQDGTSFEIPAAQGVEAVEPTGVGDAFRAGFLAALSWGTSLERAAQVGCVLAAYVVETVGTQEYDFTVEQFVERVRVSYGDEAAAEVQKNLV</sequence>
<dbReference type="EMBL" id="CP022295">
    <property type="protein sequence ID" value="QSR26015.1"/>
    <property type="molecule type" value="Genomic_DNA"/>
</dbReference>
<dbReference type="InterPro" id="IPR002139">
    <property type="entry name" value="Ribo/fructo_kinase"/>
</dbReference>
<gene>
    <name evidence="5" type="ORF">CFH99_10300</name>
</gene>
<evidence type="ECO:0000313" key="6">
    <source>
        <dbReference type="Proteomes" id="UP000662818"/>
    </source>
</evidence>
<dbReference type="GO" id="GO:0016301">
    <property type="term" value="F:kinase activity"/>
    <property type="evidence" value="ECO:0007669"/>
    <property type="project" value="UniProtKB-KW"/>
</dbReference>
<keyword evidence="3 5" id="KW-0418">Kinase</keyword>
<keyword evidence="2" id="KW-0808">Transferase</keyword>
<dbReference type="PANTHER" id="PTHR43085">
    <property type="entry name" value="HEXOKINASE FAMILY MEMBER"/>
    <property type="match status" value="1"/>
</dbReference>
<dbReference type="InterPro" id="IPR050306">
    <property type="entry name" value="PfkB_Carbo_kinase"/>
</dbReference>
<organism evidence="5 6">
    <name type="scientific">Nocardioides aromaticivorans</name>
    <dbReference type="NCBI Taxonomy" id="200618"/>
    <lineage>
        <taxon>Bacteria</taxon>
        <taxon>Bacillati</taxon>
        <taxon>Actinomycetota</taxon>
        <taxon>Actinomycetes</taxon>
        <taxon>Propionibacteriales</taxon>
        <taxon>Nocardioidaceae</taxon>
        <taxon>Nocardioides</taxon>
    </lineage>
</organism>
<dbReference type="Proteomes" id="UP000662818">
    <property type="component" value="Chromosome"/>
</dbReference>
<feature type="domain" description="Carbohydrate kinase PfkB" evidence="4">
    <location>
        <begin position="39"/>
        <end position="304"/>
    </location>
</feature>
<dbReference type="SUPFAM" id="SSF53613">
    <property type="entry name" value="Ribokinase-like"/>
    <property type="match status" value="1"/>
</dbReference>
<comment type="similarity">
    <text evidence="1">Belongs to the carbohydrate kinase PfkB family.</text>
</comment>
<dbReference type="InterPro" id="IPR011611">
    <property type="entry name" value="PfkB_dom"/>
</dbReference>
<dbReference type="CDD" id="cd01942">
    <property type="entry name" value="ribokinase_group_A"/>
    <property type="match status" value="1"/>
</dbReference>
<evidence type="ECO:0000256" key="3">
    <source>
        <dbReference type="ARBA" id="ARBA00022777"/>
    </source>
</evidence>
<evidence type="ECO:0000256" key="2">
    <source>
        <dbReference type="ARBA" id="ARBA00022679"/>
    </source>
</evidence>
<dbReference type="Pfam" id="PF00294">
    <property type="entry name" value="PfkB"/>
    <property type="match status" value="1"/>
</dbReference>
<dbReference type="Gene3D" id="3.40.1190.20">
    <property type="match status" value="1"/>
</dbReference>
<reference evidence="5 6" key="1">
    <citation type="submission" date="2017-06" db="EMBL/GenBank/DDBJ databases">
        <title>Complete Genome Sequence of the Soil Carbazole-Degrading Bacterium Nocardioides aromaticivorans IC177.</title>
        <authorList>
            <person name="Vejarano F."/>
            <person name="Suzuki-Minakuchi C."/>
            <person name="Ohtsubo Y."/>
            <person name="Tsuda M."/>
            <person name="Okada K."/>
            <person name="Nojiri H."/>
        </authorList>
    </citation>
    <scope>NUCLEOTIDE SEQUENCE [LARGE SCALE GENOMIC DNA]</scope>
    <source>
        <strain evidence="5 6">IC177</strain>
    </source>
</reference>
<name>A0ABX7PJC0_9ACTN</name>
<dbReference type="PRINTS" id="PR00990">
    <property type="entry name" value="RIBOKINASE"/>
</dbReference>
<proteinExistence type="inferred from homology"/>
<dbReference type="PANTHER" id="PTHR43085:SF46">
    <property type="entry name" value="ADENOSINE KINASE"/>
    <property type="match status" value="1"/>
</dbReference>
<evidence type="ECO:0000259" key="4">
    <source>
        <dbReference type="Pfam" id="PF00294"/>
    </source>
</evidence>
<protein>
    <submittedName>
        <fullName evidence="5">Carbohydrate kinase family protein</fullName>
    </submittedName>
</protein>
<accession>A0ABX7PJC0</accession>
<evidence type="ECO:0000256" key="1">
    <source>
        <dbReference type="ARBA" id="ARBA00010688"/>
    </source>
</evidence>
<dbReference type="InterPro" id="IPR029056">
    <property type="entry name" value="Ribokinase-like"/>
</dbReference>